<feature type="compositionally biased region" description="Polar residues" evidence="1">
    <location>
        <begin position="37"/>
        <end position="49"/>
    </location>
</feature>
<reference evidence="2" key="1">
    <citation type="submission" date="2015-04" db="UniProtKB">
        <authorList>
            <consortium name="EnsemblPlants"/>
        </authorList>
    </citation>
    <scope>IDENTIFICATION</scope>
</reference>
<dbReference type="EnsemblPlants" id="OGLUM11G14610.1">
    <property type="protein sequence ID" value="OGLUM11G14610.1"/>
    <property type="gene ID" value="OGLUM11G14610"/>
</dbReference>
<name>A0A0E0BJK4_9ORYZ</name>
<dbReference type="HOGENOM" id="CLU_2267958_0_0_1"/>
<dbReference type="Gramene" id="OGLUM11G14610.1">
    <property type="protein sequence ID" value="OGLUM11G14610.1"/>
    <property type="gene ID" value="OGLUM11G14610"/>
</dbReference>
<dbReference type="AlphaFoldDB" id="A0A0E0BJK4"/>
<dbReference type="Proteomes" id="UP000026961">
    <property type="component" value="Chromosome 11"/>
</dbReference>
<evidence type="ECO:0000313" key="2">
    <source>
        <dbReference type="EnsemblPlants" id="OGLUM11G14610.1"/>
    </source>
</evidence>
<keyword evidence="3" id="KW-1185">Reference proteome</keyword>
<accession>A0A0E0BJK4</accession>
<sequence length="103" mass="11042">MLEKAIINLNAREGEERTSGAPALRWPKRGDAGGITCSPSTRIGGQQRSAVEVRDEAGTAAARAYSGRTAKGEWTLEKWVHLIEASSVARGFGRQCSGEGDRQ</sequence>
<proteinExistence type="predicted"/>
<reference evidence="2" key="2">
    <citation type="submission" date="2018-05" db="EMBL/GenBank/DDBJ databases">
        <title>OgluRS3 (Oryza glumaepatula Reference Sequence Version 3).</title>
        <authorList>
            <person name="Zhang J."/>
            <person name="Kudrna D."/>
            <person name="Lee S."/>
            <person name="Talag J."/>
            <person name="Welchert J."/>
            <person name="Wing R.A."/>
        </authorList>
    </citation>
    <scope>NUCLEOTIDE SEQUENCE [LARGE SCALE GENOMIC DNA]</scope>
</reference>
<feature type="region of interest" description="Disordered" evidence="1">
    <location>
        <begin position="7"/>
        <end position="50"/>
    </location>
</feature>
<protein>
    <submittedName>
        <fullName evidence="2">Uncharacterized protein</fullName>
    </submittedName>
</protein>
<evidence type="ECO:0000256" key="1">
    <source>
        <dbReference type="SAM" id="MobiDB-lite"/>
    </source>
</evidence>
<evidence type="ECO:0000313" key="3">
    <source>
        <dbReference type="Proteomes" id="UP000026961"/>
    </source>
</evidence>
<organism evidence="2">
    <name type="scientific">Oryza glumipatula</name>
    <dbReference type="NCBI Taxonomy" id="40148"/>
    <lineage>
        <taxon>Eukaryota</taxon>
        <taxon>Viridiplantae</taxon>
        <taxon>Streptophyta</taxon>
        <taxon>Embryophyta</taxon>
        <taxon>Tracheophyta</taxon>
        <taxon>Spermatophyta</taxon>
        <taxon>Magnoliopsida</taxon>
        <taxon>Liliopsida</taxon>
        <taxon>Poales</taxon>
        <taxon>Poaceae</taxon>
        <taxon>BOP clade</taxon>
        <taxon>Oryzoideae</taxon>
        <taxon>Oryzeae</taxon>
        <taxon>Oryzinae</taxon>
        <taxon>Oryza</taxon>
    </lineage>
</organism>